<comment type="caution">
    <text evidence="1">The sequence shown here is derived from an EMBL/GenBank/DDBJ whole genome shotgun (WGS) entry which is preliminary data.</text>
</comment>
<dbReference type="Pfam" id="PF14109">
    <property type="entry name" value="GldH_lipo"/>
    <property type="match status" value="1"/>
</dbReference>
<dbReference type="PROSITE" id="PS51257">
    <property type="entry name" value="PROKAR_LIPOPROTEIN"/>
    <property type="match status" value="1"/>
</dbReference>
<evidence type="ECO:0000313" key="1">
    <source>
        <dbReference type="EMBL" id="MBU3814424.1"/>
    </source>
</evidence>
<proteinExistence type="predicted"/>
<keyword evidence="1" id="KW-0449">Lipoprotein</keyword>
<protein>
    <submittedName>
        <fullName evidence="1">Gliding motility lipoprotein GldH</fullName>
    </submittedName>
</protein>
<evidence type="ECO:0000313" key="2">
    <source>
        <dbReference type="Proteomes" id="UP000824236"/>
    </source>
</evidence>
<reference evidence="1" key="1">
    <citation type="journal article" date="2021" name="PeerJ">
        <title>Extensive microbial diversity within the chicken gut microbiome revealed by metagenomics and culture.</title>
        <authorList>
            <person name="Gilroy R."/>
            <person name="Ravi A."/>
            <person name="Getino M."/>
            <person name="Pursley I."/>
            <person name="Horton D.L."/>
            <person name="Alikhan N.F."/>
            <person name="Baker D."/>
            <person name="Gharbi K."/>
            <person name="Hall N."/>
            <person name="Watson M."/>
            <person name="Adriaenssens E.M."/>
            <person name="Foster-Nyarko E."/>
            <person name="Jarju S."/>
            <person name="Secka A."/>
            <person name="Antonio M."/>
            <person name="Oren A."/>
            <person name="Chaudhuri R.R."/>
            <person name="La Ragione R."/>
            <person name="Hildebrand F."/>
            <person name="Pallen M.J."/>
        </authorList>
    </citation>
    <scope>NUCLEOTIDE SEQUENCE</scope>
    <source>
        <strain evidence="1">B3-3758</strain>
    </source>
</reference>
<reference evidence="1" key="2">
    <citation type="submission" date="2021-04" db="EMBL/GenBank/DDBJ databases">
        <authorList>
            <person name="Gilroy R."/>
        </authorList>
    </citation>
    <scope>NUCLEOTIDE SEQUENCE</scope>
    <source>
        <strain evidence="1">B3-3758</strain>
    </source>
</reference>
<dbReference type="NCBIfam" id="TIGR03511">
    <property type="entry name" value="GldH_lipo"/>
    <property type="match status" value="1"/>
</dbReference>
<organism evidence="1 2">
    <name type="scientific">Candidatus Bacteroides intestinipullorum</name>
    <dbReference type="NCBI Taxonomy" id="2838471"/>
    <lineage>
        <taxon>Bacteria</taxon>
        <taxon>Pseudomonadati</taxon>
        <taxon>Bacteroidota</taxon>
        <taxon>Bacteroidia</taxon>
        <taxon>Bacteroidales</taxon>
        <taxon>Bacteroidaceae</taxon>
        <taxon>Bacteroides</taxon>
    </lineage>
</organism>
<sequence>MRIRPNLKLPGWGIMLLGLLLYACKSDVVYHSFHSVSSTGWRGSDTLNFIFEKPDSTATYTLTVNLRYHTNFPYMSLPIGLILTTHSDSVLLRDTLCLSIADEQGNQTGTGWGDLYLTSSTAITLPTGLTDSVRLSLLPVLPDSLLPGINDVGVCIKLP</sequence>
<gene>
    <name evidence="1" type="ORF">H9791_07960</name>
</gene>
<accession>A0A9E2NNX2</accession>
<dbReference type="Proteomes" id="UP000824236">
    <property type="component" value="Unassembled WGS sequence"/>
</dbReference>
<name>A0A9E2NNX2_9BACE</name>
<dbReference type="AlphaFoldDB" id="A0A9E2NNX2"/>
<dbReference type="EMBL" id="JAHLFO010000111">
    <property type="protein sequence ID" value="MBU3814424.1"/>
    <property type="molecule type" value="Genomic_DNA"/>
</dbReference>
<dbReference type="InterPro" id="IPR020018">
    <property type="entry name" value="Motility-assoc_lipoprot_GldH"/>
</dbReference>